<keyword evidence="3" id="KW-0436">Ligase</keyword>
<dbReference type="Proteomes" id="UP001431209">
    <property type="component" value="Unassembled WGS sequence"/>
</dbReference>
<dbReference type="EMBL" id="JAOPGA020001373">
    <property type="protein sequence ID" value="KAL0487801.1"/>
    <property type="molecule type" value="Genomic_DNA"/>
</dbReference>
<evidence type="ECO:0000256" key="6">
    <source>
        <dbReference type="ARBA" id="ARBA00022946"/>
    </source>
</evidence>
<evidence type="ECO:0000313" key="14">
    <source>
        <dbReference type="Proteomes" id="UP001431209"/>
    </source>
</evidence>
<dbReference type="Gene3D" id="2.40.50.100">
    <property type="match status" value="1"/>
</dbReference>
<dbReference type="PROSITE" id="PS00867">
    <property type="entry name" value="CPSASE_2"/>
    <property type="match status" value="1"/>
</dbReference>
<dbReference type="Pfam" id="PF00289">
    <property type="entry name" value="Biotin_carb_N"/>
    <property type="match status" value="1"/>
</dbReference>
<dbReference type="SMART" id="SM00878">
    <property type="entry name" value="Biotin_carb_C"/>
    <property type="match status" value="1"/>
</dbReference>
<evidence type="ECO:0000256" key="4">
    <source>
        <dbReference type="ARBA" id="ARBA00022741"/>
    </source>
</evidence>
<dbReference type="FunFam" id="3.30.470.20:FF:000028">
    <property type="entry name" value="Methylcrotonoyl-CoA carboxylase subunit alpha, mitochondrial"/>
    <property type="match status" value="1"/>
</dbReference>
<evidence type="ECO:0000313" key="13">
    <source>
        <dbReference type="EMBL" id="KAL0487801.1"/>
    </source>
</evidence>
<dbReference type="InterPro" id="IPR011054">
    <property type="entry name" value="Rudment_hybrid_motif"/>
</dbReference>
<dbReference type="Pfam" id="PF02785">
    <property type="entry name" value="Biotin_carb_C"/>
    <property type="match status" value="1"/>
</dbReference>
<dbReference type="GO" id="GO:0005759">
    <property type="term" value="C:mitochondrial matrix"/>
    <property type="evidence" value="ECO:0007669"/>
    <property type="project" value="UniProtKB-SubCell"/>
</dbReference>
<dbReference type="InterPro" id="IPR050856">
    <property type="entry name" value="Biotin_carboxylase_complex"/>
</dbReference>
<comment type="caution">
    <text evidence="13">The sequence shown here is derived from an EMBL/GenBank/DDBJ whole genome shotgun (WGS) entry which is preliminary data.</text>
</comment>
<dbReference type="InterPro" id="IPR011764">
    <property type="entry name" value="Biotin_carboxylation_dom"/>
</dbReference>
<evidence type="ECO:0000256" key="8">
    <source>
        <dbReference type="ARBA" id="ARBA00023267"/>
    </source>
</evidence>
<dbReference type="InterPro" id="IPR005481">
    <property type="entry name" value="BC-like_N"/>
</dbReference>
<accession>A0AAW2ZF51</accession>
<evidence type="ECO:0000259" key="11">
    <source>
        <dbReference type="PROSITE" id="PS50975"/>
    </source>
</evidence>
<comment type="subcellular location">
    <subcellularLocation>
        <location evidence="2">Mitochondrion matrix</location>
    </subcellularLocation>
</comment>
<feature type="domain" description="ATP-grasp" evidence="11">
    <location>
        <begin position="185"/>
        <end position="383"/>
    </location>
</feature>
<feature type="domain" description="Lipoyl-binding" evidence="10">
    <location>
        <begin position="645"/>
        <end position="721"/>
    </location>
</feature>
<keyword evidence="5 9" id="KW-0067">ATP-binding</keyword>
<keyword evidence="8" id="KW-0092">Biotin</keyword>
<dbReference type="Pfam" id="PF02786">
    <property type="entry name" value="CPSase_L_D2"/>
    <property type="match status" value="1"/>
</dbReference>
<dbReference type="NCBIfam" id="NF006367">
    <property type="entry name" value="PRK08591.1"/>
    <property type="match status" value="1"/>
</dbReference>
<dbReference type="FunFam" id="2.40.50.100:FF:000003">
    <property type="entry name" value="Acetyl-CoA carboxylase biotin carboxyl carrier protein"/>
    <property type="match status" value="1"/>
</dbReference>
<dbReference type="PROSITE" id="PS50975">
    <property type="entry name" value="ATP_GRASP"/>
    <property type="match status" value="1"/>
</dbReference>
<dbReference type="SUPFAM" id="SSF56059">
    <property type="entry name" value="Glutathione synthetase ATP-binding domain-like"/>
    <property type="match status" value="1"/>
</dbReference>
<reference evidence="13 14" key="1">
    <citation type="submission" date="2024-03" db="EMBL/GenBank/DDBJ databases">
        <title>The Acrasis kona genome and developmental transcriptomes reveal deep origins of eukaryotic multicellular pathways.</title>
        <authorList>
            <person name="Sheikh S."/>
            <person name="Fu C.-J."/>
            <person name="Brown M.W."/>
            <person name="Baldauf S.L."/>
        </authorList>
    </citation>
    <scope>NUCLEOTIDE SEQUENCE [LARGE SCALE GENOMIC DNA]</scope>
    <source>
        <strain evidence="13 14">ATCC MYA-3509</strain>
    </source>
</reference>
<dbReference type="PROSITE" id="PS50968">
    <property type="entry name" value="BIOTINYL_LIPOYL"/>
    <property type="match status" value="1"/>
</dbReference>
<dbReference type="InterPro" id="IPR011761">
    <property type="entry name" value="ATP-grasp"/>
</dbReference>
<feature type="domain" description="Biotin carboxylation" evidence="12">
    <location>
        <begin position="66"/>
        <end position="514"/>
    </location>
</feature>
<dbReference type="CDD" id="cd06850">
    <property type="entry name" value="biotinyl_domain"/>
    <property type="match status" value="1"/>
</dbReference>
<dbReference type="GO" id="GO:0004485">
    <property type="term" value="F:methylcrotonoyl-CoA carboxylase activity"/>
    <property type="evidence" value="ECO:0007669"/>
    <property type="project" value="TreeGrafter"/>
</dbReference>
<evidence type="ECO:0000256" key="9">
    <source>
        <dbReference type="PROSITE-ProRule" id="PRU00409"/>
    </source>
</evidence>
<dbReference type="InterPro" id="IPR005479">
    <property type="entry name" value="CPAse_ATP-bd"/>
</dbReference>
<dbReference type="PROSITE" id="PS50979">
    <property type="entry name" value="BC"/>
    <property type="match status" value="1"/>
</dbReference>
<proteinExistence type="predicted"/>
<organism evidence="13 14">
    <name type="scientific">Acrasis kona</name>
    <dbReference type="NCBI Taxonomy" id="1008807"/>
    <lineage>
        <taxon>Eukaryota</taxon>
        <taxon>Discoba</taxon>
        <taxon>Heterolobosea</taxon>
        <taxon>Tetramitia</taxon>
        <taxon>Eutetramitia</taxon>
        <taxon>Acrasidae</taxon>
        <taxon>Acrasis</taxon>
    </lineage>
</organism>
<dbReference type="InterPro" id="IPR005482">
    <property type="entry name" value="Biotin_COase_C"/>
</dbReference>
<protein>
    <submittedName>
        <fullName evidence="13">3-methylcrotonyl-CoA carboxylase alpha subunit</fullName>
    </submittedName>
</protein>
<comment type="cofactor">
    <cofactor evidence="1">
        <name>biotin</name>
        <dbReference type="ChEBI" id="CHEBI:57586"/>
    </cofactor>
</comment>
<evidence type="ECO:0000256" key="2">
    <source>
        <dbReference type="ARBA" id="ARBA00004305"/>
    </source>
</evidence>
<keyword evidence="14" id="KW-1185">Reference proteome</keyword>
<dbReference type="GO" id="GO:0046872">
    <property type="term" value="F:metal ion binding"/>
    <property type="evidence" value="ECO:0007669"/>
    <property type="project" value="InterPro"/>
</dbReference>
<dbReference type="InterPro" id="IPR000089">
    <property type="entry name" value="Biotin_lipoyl"/>
</dbReference>
<dbReference type="FunFam" id="3.30.1490.20:FF:000003">
    <property type="entry name" value="acetyl-CoA carboxylase isoform X1"/>
    <property type="match status" value="1"/>
</dbReference>
<keyword evidence="4 9" id="KW-0547">Nucleotide-binding</keyword>
<keyword evidence="6" id="KW-0809">Transit peptide</keyword>
<dbReference type="Gene3D" id="3.30.470.20">
    <property type="entry name" value="ATP-grasp fold, B domain"/>
    <property type="match status" value="1"/>
</dbReference>
<dbReference type="SUPFAM" id="SSF51246">
    <property type="entry name" value="Rudiment single hybrid motif"/>
    <property type="match status" value="1"/>
</dbReference>
<dbReference type="InterPro" id="IPR016185">
    <property type="entry name" value="PreATP-grasp_dom_sf"/>
</dbReference>
<evidence type="ECO:0000259" key="12">
    <source>
        <dbReference type="PROSITE" id="PS50979"/>
    </source>
</evidence>
<evidence type="ECO:0000256" key="7">
    <source>
        <dbReference type="ARBA" id="ARBA00023128"/>
    </source>
</evidence>
<dbReference type="InterPro" id="IPR011053">
    <property type="entry name" value="Single_hybrid_motif"/>
</dbReference>
<dbReference type="Pfam" id="PF00364">
    <property type="entry name" value="Biotin_lipoyl"/>
    <property type="match status" value="1"/>
</dbReference>
<dbReference type="PANTHER" id="PTHR18866">
    <property type="entry name" value="CARBOXYLASE:PYRUVATE/ACETYL-COA/PROPIONYL-COA CARBOXYLASE"/>
    <property type="match status" value="1"/>
</dbReference>
<evidence type="ECO:0000256" key="1">
    <source>
        <dbReference type="ARBA" id="ARBA00001953"/>
    </source>
</evidence>
<gene>
    <name evidence="13" type="ORF">AKO1_008684</name>
</gene>
<dbReference type="PANTHER" id="PTHR18866:SF33">
    <property type="entry name" value="METHYLCROTONOYL-COA CARBOXYLASE SUBUNIT ALPHA, MITOCHONDRIAL-RELATED"/>
    <property type="match status" value="1"/>
</dbReference>
<keyword evidence="7" id="KW-0496">Mitochondrion</keyword>
<dbReference type="FunFam" id="3.40.50.20:FF:000010">
    <property type="entry name" value="Propionyl-CoA carboxylase subunit alpha"/>
    <property type="match status" value="1"/>
</dbReference>
<dbReference type="AlphaFoldDB" id="A0AAW2ZF51"/>
<evidence type="ECO:0000256" key="5">
    <source>
        <dbReference type="ARBA" id="ARBA00022840"/>
    </source>
</evidence>
<sequence>MKRFPIARGPAICRQVKRTIPRWERVNTLRLNRCENIAPRFSTTFSNTVQHRSYSTSNESNKTLPLFDKILIANRGEIACRIINTARKLGIKTVAVYSEADAKSMHVDQADEAYLLGPPESKRSYLLGEKILEIAKRSGAQAIHPGYGFLSENASFAKKCEEQGVVFIGPPASAIVSMGSKSESKKIMIDANVPVVPGYHGEDQDPSKLHQEADRIGYPVLIKAVMGGGGKGMRIVNSSDQFQEQLTSAKRESKNSFGDDNVLVERYVAQPRHVEIQVFADTHGNCVYLFERDCSVQRRHQKIIEEAPAPGLSEQVRRNMGESACAAARAVGYVGAGTVEFIMDNSDQSYYFMEMNTRLQVEHPVTEMITGQDLVHWQLQVASGHHLPLTQNELSPNGHSFEARIYAEDPDNNFLPGTGTLHYLQAPPAVSGQVRVETGVRQGDQVSIYYDPMIAKLVVWASDRDQALAKLKINLDNYRIAGLNTNIEFLKRLCTNQHFRNAELDTHFINTYHDELFPKQEHSDLQFVLGTAVLITLNQDSNVSDAFAQQNRFRMGHELKQSIHFDQDHSTRVTFKSNGDYVVEVNGVEYQVKVIHDPHESNTRTIYVNDEKHKVTNYLGADHILHLFTQRGDHFKCKLNVPSMAQTNEAAGGSLKSPMPGAIIAVNVKQGDVVKKGQTLIVMESMKMELKIASPSDGVVASVYCKQGDAVSGDQVLVLVNDE</sequence>
<dbReference type="GO" id="GO:0005524">
    <property type="term" value="F:ATP binding"/>
    <property type="evidence" value="ECO:0007669"/>
    <property type="project" value="UniProtKB-UniRule"/>
</dbReference>
<dbReference type="SUPFAM" id="SSF52440">
    <property type="entry name" value="PreATP-grasp domain"/>
    <property type="match status" value="1"/>
</dbReference>
<evidence type="ECO:0000259" key="10">
    <source>
        <dbReference type="PROSITE" id="PS50968"/>
    </source>
</evidence>
<evidence type="ECO:0000256" key="3">
    <source>
        <dbReference type="ARBA" id="ARBA00022598"/>
    </source>
</evidence>
<dbReference type="SUPFAM" id="SSF51230">
    <property type="entry name" value="Single hybrid motif"/>
    <property type="match status" value="1"/>
</dbReference>
<name>A0AAW2ZF51_9EUKA</name>